<dbReference type="InterPro" id="IPR017867">
    <property type="entry name" value="Tyr_phospatase_low_mol_wt"/>
</dbReference>
<dbReference type="PANTHER" id="PTHR11717:SF7">
    <property type="entry name" value="LOW MOLECULAR WEIGHT PHOSPHOTYROSINE PROTEIN PHOSPHATASE"/>
    <property type="match status" value="1"/>
</dbReference>
<dbReference type="SUPFAM" id="SSF52788">
    <property type="entry name" value="Phosphotyrosine protein phosphatases I"/>
    <property type="match status" value="1"/>
</dbReference>
<proteinExistence type="inferred from homology"/>
<dbReference type="EC" id="3.1.3.48" evidence="2"/>
<dbReference type="PANTHER" id="PTHR11717">
    <property type="entry name" value="LOW MOLECULAR WEIGHT PROTEIN TYROSINE PHOSPHATASE"/>
    <property type="match status" value="1"/>
</dbReference>
<evidence type="ECO:0000313" key="8">
    <source>
        <dbReference type="Proteomes" id="UP000252172"/>
    </source>
</evidence>
<dbReference type="Pfam" id="PF01451">
    <property type="entry name" value="LMWPc"/>
    <property type="match status" value="1"/>
</dbReference>
<evidence type="ECO:0000256" key="3">
    <source>
        <dbReference type="ARBA" id="ARBA00022801"/>
    </source>
</evidence>
<comment type="similarity">
    <text evidence="1">Belongs to the low molecular weight phosphotyrosine protein phosphatase family.</text>
</comment>
<accession>A0A368MXT8</accession>
<dbReference type="InterPro" id="IPR036196">
    <property type="entry name" value="Ptyr_pPase_sf"/>
</dbReference>
<feature type="active site" description="Nucleophile" evidence="5">
    <location>
        <position position="7"/>
    </location>
</feature>
<evidence type="ECO:0000313" key="7">
    <source>
        <dbReference type="EMBL" id="RCU43018.1"/>
    </source>
</evidence>
<dbReference type="SMART" id="SM00226">
    <property type="entry name" value="LMWPc"/>
    <property type="match status" value="1"/>
</dbReference>
<reference evidence="7 8" key="1">
    <citation type="submission" date="2018-07" db="EMBL/GenBank/DDBJ databases">
        <title>Chryseobacterium lacus sp. nov., isolated from lake water.</title>
        <authorList>
            <person name="Li C.-M."/>
        </authorList>
    </citation>
    <scope>NUCLEOTIDE SEQUENCE [LARGE SCALE GENOMIC DNA]</scope>
    <source>
        <strain evidence="7 8">YLOS41</strain>
    </source>
</reference>
<dbReference type="InterPro" id="IPR023485">
    <property type="entry name" value="Ptyr_pPase"/>
</dbReference>
<evidence type="ECO:0000256" key="2">
    <source>
        <dbReference type="ARBA" id="ARBA00013064"/>
    </source>
</evidence>
<keyword evidence="8" id="KW-1185">Reference proteome</keyword>
<evidence type="ECO:0000256" key="1">
    <source>
        <dbReference type="ARBA" id="ARBA00011063"/>
    </source>
</evidence>
<sequence length="154" mass="17454">MKILVVCLGNICRSPLAEGILKKKLSSDFKVDSAGTIDLHQGELPDHRAIAIGKNHDVNISDQRSRPVTDQDFDEFDLILCMDQSVYEDVSKMAKTDSQRRKISLFMDAAGLGKDENVPDPYWGDMEDFENVYQMLNHASEQLKHKLHTSFANR</sequence>
<dbReference type="OrthoDB" id="9784339at2"/>
<gene>
    <name evidence="7" type="ORF">DQ356_06175</name>
</gene>
<dbReference type="Proteomes" id="UP000252172">
    <property type="component" value="Unassembled WGS sequence"/>
</dbReference>
<dbReference type="GO" id="GO:0004725">
    <property type="term" value="F:protein tyrosine phosphatase activity"/>
    <property type="evidence" value="ECO:0007669"/>
    <property type="project" value="UniProtKB-EC"/>
</dbReference>
<feature type="active site" description="Proton donor" evidence="5">
    <location>
        <position position="120"/>
    </location>
</feature>
<name>A0A368MXT8_9FLAO</name>
<dbReference type="RefSeq" id="WP_114303605.1">
    <property type="nucleotide sequence ID" value="NZ_QPIE01000004.1"/>
</dbReference>
<evidence type="ECO:0000259" key="6">
    <source>
        <dbReference type="SMART" id="SM00226"/>
    </source>
</evidence>
<dbReference type="PRINTS" id="PR00719">
    <property type="entry name" value="LMWPTPASE"/>
</dbReference>
<feature type="active site" description="Nucleophile" evidence="5">
    <location>
        <position position="13"/>
    </location>
</feature>
<evidence type="ECO:0000256" key="4">
    <source>
        <dbReference type="ARBA" id="ARBA00022912"/>
    </source>
</evidence>
<dbReference type="Gene3D" id="3.40.50.2300">
    <property type="match status" value="1"/>
</dbReference>
<protein>
    <recommendedName>
        <fullName evidence="2">protein-tyrosine-phosphatase</fullName>
        <ecNumber evidence="2">3.1.3.48</ecNumber>
    </recommendedName>
</protein>
<feature type="domain" description="Phosphotyrosine protein phosphatase I" evidence="6">
    <location>
        <begin position="1"/>
        <end position="146"/>
    </location>
</feature>
<keyword evidence="3" id="KW-0378">Hydrolase</keyword>
<dbReference type="AlphaFoldDB" id="A0A368MXT8"/>
<comment type="caution">
    <text evidence="7">The sequence shown here is derived from an EMBL/GenBank/DDBJ whole genome shotgun (WGS) entry which is preliminary data.</text>
</comment>
<dbReference type="InterPro" id="IPR050438">
    <property type="entry name" value="LMW_PTPase"/>
</dbReference>
<keyword evidence="4" id="KW-0904">Protein phosphatase</keyword>
<dbReference type="CDD" id="cd16343">
    <property type="entry name" value="LMWPTP"/>
    <property type="match status" value="1"/>
</dbReference>
<organism evidence="7 8">
    <name type="scientific">Chryseobacterium lacus</name>
    <dbReference type="NCBI Taxonomy" id="2058346"/>
    <lineage>
        <taxon>Bacteria</taxon>
        <taxon>Pseudomonadati</taxon>
        <taxon>Bacteroidota</taxon>
        <taxon>Flavobacteriia</taxon>
        <taxon>Flavobacteriales</taxon>
        <taxon>Weeksellaceae</taxon>
        <taxon>Chryseobacterium group</taxon>
        <taxon>Chryseobacterium</taxon>
    </lineage>
</organism>
<evidence type="ECO:0000256" key="5">
    <source>
        <dbReference type="PIRSR" id="PIRSR617867-1"/>
    </source>
</evidence>
<dbReference type="EMBL" id="QPIE01000004">
    <property type="protein sequence ID" value="RCU43018.1"/>
    <property type="molecule type" value="Genomic_DNA"/>
</dbReference>